<reference evidence="2" key="2">
    <citation type="submission" date="2017-06" db="EMBL/GenBank/DDBJ databases">
        <title>WGS assembly of Brachypodium distachyon.</title>
        <authorList>
            <consortium name="The International Brachypodium Initiative"/>
            <person name="Lucas S."/>
            <person name="Harmon-Smith M."/>
            <person name="Lail K."/>
            <person name="Tice H."/>
            <person name="Grimwood J."/>
            <person name="Bruce D."/>
            <person name="Barry K."/>
            <person name="Shu S."/>
            <person name="Lindquist E."/>
            <person name="Wang M."/>
            <person name="Pitluck S."/>
            <person name="Vogel J.P."/>
            <person name="Garvin D.F."/>
            <person name="Mockler T.C."/>
            <person name="Schmutz J."/>
            <person name="Rokhsar D."/>
            <person name="Bevan M.W."/>
        </authorList>
    </citation>
    <scope>NUCLEOTIDE SEQUENCE</scope>
    <source>
        <strain evidence="2">Bd21</strain>
    </source>
</reference>
<accession>A0A0Q3ICE5</accession>
<proteinExistence type="predicted"/>
<reference evidence="3" key="3">
    <citation type="submission" date="2018-08" db="UniProtKB">
        <authorList>
            <consortium name="EnsemblPlants"/>
        </authorList>
    </citation>
    <scope>IDENTIFICATION</scope>
    <source>
        <strain evidence="3">cv. Bd21</strain>
    </source>
</reference>
<dbReference type="Gramene" id="KQK03570">
    <property type="protein sequence ID" value="KQK03570"/>
    <property type="gene ID" value="BRADI_2g08655v3"/>
</dbReference>
<feature type="compositionally biased region" description="Pro residues" evidence="1">
    <location>
        <begin position="52"/>
        <end position="74"/>
    </location>
</feature>
<evidence type="ECO:0000313" key="4">
    <source>
        <dbReference type="Proteomes" id="UP000008810"/>
    </source>
</evidence>
<feature type="region of interest" description="Disordered" evidence="1">
    <location>
        <begin position="1"/>
        <end position="77"/>
    </location>
</feature>
<protein>
    <submittedName>
        <fullName evidence="2 3">Uncharacterized protein</fullName>
    </submittedName>
</protein>
<dbReference type="InParanoid" id="A0A0Q3ICE5"/>
<evidence type="ECO:0000313" key="3">
    <source>
        <dbReference type="EnsemblPlants" id="KQK03570"/>
    </source>
</evidence>
<evidence type="ECO:0000256" key="1">
    <source>
        <dbReference type="SAM" id="MobiDB-lite"/>
    </source>
</evidence>
<dbReference type="EMBL" id="CM000881">
    <property type="protein sequence ID" value="KQK03570.1"/>
    <property type="molecule type" value="Genomic_DNA"/>
</dbReference>
<gene>
    <name evidence="2" type="ORF">BRADI_2g08655v3</name>
</gene>
<reference evidence="2 3" key="1">
    <citation type="journal article" date="2010" name="Nature">
        <title>Genome sequencing and analysis of the model grass Brachypodium distachyon.</title>
        <authorList>
            <consortium name="International Brachypodium Initiative"/>
        </authorList>
    </citation>
    <scope>NUCLEOTIDE SEQUENCE [LARGE SCALE GENOMIC DNA]</scope>
    <source>
        <strain evidence="2 3">Bd21</strain>
    </source>
</reference>
<dbReference type="Proteomes" id="UP000008810">
    <property type="component" value="Chromosome 2"/>
</dbReference>
<keyword evidence="4" id="KW-1185">Reference proteome</keyword>
<evidence type="ECO:0000313" key="2">
    <source>
        <dbReference type="EMBL" id="KQK03570.1"/>
    </source>
</evidence>
<name>A0A0Q3ICE5_BRADI</name>
<dbReference type="EnsemblPlants" id="KQK03570">
    <property type="protein sequence ID" value="KQK03570"/>
    <property type="gene ID" value="BRADI_2g08655v3"/>
</dbReference>
<sequence length="171" mass="18278">MSCFSSHTTSPPPEEPNFIEKPKNRTPTPTCRRQHIAAASSSGRPRFLLPLRPAPPPPPSPAAASFLPPPPPSPAVSWSRRLLPLLPPLPPPSASWSRRYSKKLSSAASPSFRRILPPSNPVRRAPPRGAAVAIHGCRRGGEDECGAAGGSRRGIPDHVQGRVQLGVLQLK</sequence>
<dbReference type="AlphaFoldDB" id="A0A0Q3ICE5"/>
<organism evidence="2">
    <name type="scientific">Brachypodium distachyon</name>
    <name type="common">Purple false brome</name>
    <name type="synonym">Trachynia distachya</name>
    <dbReference type="NCBI Taxonomy" id="15368"/>
    <lineage>
        <taxon>Eukaryota</taxon>
        <taxon>Viridiplantae</taxon>
        <taxon>Streptophyta</taxon>
        <taxon>Embryophyta</taxon>
        <taxon>Tracheophyta</taxon>
        <taxon>Spermatophyta</taxon>
        <taxon>Magnoliopsida</taxon>
        <taxon>Liliopsida</taxon>
        <taxon>Poales</taxon>
        <taxon>Poaceae</taxon>
        <taxon>BOP clade</taxon>
        <taxon>Pooideae</taxon>
        <taxon>Stipodae</taxon>
        <taxon>Brachypodieae</taxon>
        <taxon>Brachypodium</taxon>
    </lineage>
</organism>
<feature type="region of interest" description="Disordered" evidence="1">
    <location>
        <begin position="107"/>
        <end position="128"/>
    </location>
</feature>